<feature type="domain" description="Tyr recombinase" evidence="4">
    <location>
        <begin position="123"/>
        <end position="295"/>
    </location>
</feature>
<dbReference type="SUPFAM" id="SSF56349">
    <property type="entry name" value="DNA breaking-rejoining enzymes"/>
    <property type="match status" value="1"/>
</dbReference>
<comment type="caution">
    <text evidence="5">The sequence shown here is derived from an EMBL/GenBank/DDBJ whole genome shotgun (WGS) entry which is preliminary data.</text>
</comment>
<dbReference type="InterPro" id="IPR013762">
    <property type="entry name" value="Integrase-like_cat_sf"/>
</dbReference>
<dbReference type="PANTHER" id="PTHR30349">
    <property type="entry name" value="PHAGE INTEGRASE-RELATED"/>
    <property type="match status" value="1"/>
</dbReference>
<dbReference type="PANTHER" id="PTHR30349:SF41">
    <property type="entry name" value="INTEGRASE_RECOMBINASE PROTEIN MJ0367-RELATED"/>
    <property type="match status" value="1"/>
</dbReference>
<dbReference type="Proteomes" id="UP000216207">
    <property type="component" value="Unassembled WGS sequence"/>
</dbReference>
<evidence type="ECO:0000256" key="1">
    <source>
        <dbReference type="ARBA" id="ARBA00008857"/>
    </source>
</evidence>
<organism evidence="5 6">
    <name type="scientific">Shouchella clausii</name>
    <name type="common">Alkalihalobacillus clausii</name>
    <dbReference type="NCBI Taxonomy" id="79880"/>
    <lineage>
        <taxon>Bacteria</taxon>
        <taxon>Bacillati</taxon>
        <taxon>Bacillota</taxon>
        <taxon>Bacilli</taxon>
        <taxon>Bacillales</taxon>
        <taxon>Bacillaceae</taxon>
        <taxon>Shouchella</taxon>
    </lineage>
</organism>
<evidence type="ECO:0000259" key="4">
    <source>
        <dbReference type="PROSITE" id="PS51898"/>
    </source>
</evidence>
<proteinExistence type="inferred from homology"/>
<dbReference type="EMBL" id="NPCC01000031">
    <property type="protein sequence ID" value="PAE87694.1"/>
    <property type="molecule type" value="Genomic_DNA"/>
</dbReference>
<evidence type="ECO:0000313" key="5">
    <source>
        <dbReference type="EMBL" id="PAE87694.1"/>
    </source>
</evidence>
<reference evidence="5 6" key="1">
    <citation type="submission" date="2017-07" db="EMBL/GenBank/DDBJ databases">
        <title>Isolation and whole genome analysis of endospore-forming bacteria from heroin.</title>
        <authorList>
            <person name="Kalinowski J."/>
            <person name="Ahrens B."/>
            <person name="Al-Dilaimi A."/>
            <person name="Winkler A."/>
            <person name="Wibberg D."/>
            <person name="Schleenbecker U."/>
            <person name="Ruckert C."/>
            <person name="Wolfel R."/>
            <person name="Grass G."/>
        </authorList>
    </citation>
    <scope>NUCLEOTIDE SEQUENCE [LARGE SCALE GENOMIC DNA]</scope>
    <source>
        <strain evidence="5 6">7539</strain>
    </source>
</reference>
<evidence type="ECO:0000256" key="2">
    <source>
        <dbReference type="ARBA" id="ARBA00023125"/>
    </source>
</evidence>
<keyword evidence="2" id="KW-0238">DNA-binding</keyword>
<keyword evidence="3" id="KW-0233">DNA recombination</keyword>
<dbReference type="Pfam" id="PF00589">
    <property type="entry name" value="Phage_integrase"/>
    <property type="match status" value="1"/>
</dbReference>
<dbReference type="AlphaFoldDB" id="A0A268NW49"/>
<protein>
    <submittedName>
        <fullName evidence="5">Recombinase XerC</fullName>
    </submittedName>
</protein>
<dbReference type="InterPro" id="IPR011010">
    <property type="entry name" value="DNA_brk_join_enz"/>
</dbReference>
<dbReference type="InterPro" id="IPR002104">
    <property type="entry name" value="Integrase_catalytic"/>
</dbReference>
<dbReference type="CDD" id="cd00397">
    <property type="entry name" value="DNA_BRE_C"/>
    <property type="match status" value="1"/>
</dbReference>
<dbReference type="GO" id="GO:0015074">
    <property type="term" value="P:DNA integration"/>
    <property type="evidence" value="ECO:0007669"/>
    <property type="project" value="InterPro"/>
</dbReference>
<dbReference type="RefSeq" id="WP_095327077.1">
    <property type="nucleotide sequence ID" value="NZ_NPCC01000031.1"/>
</dbReference>
<dbReference type="PROSITE" id="PS51898">
    <property type="entry name" value="TYR_RECOMBINASE"/>
    <property type="match status" value="1"/>
</dbReference>
<gene>
    <name evidence="5" type="ORF">CHH72_17155</name>
</gene>
<accession>A0A268NW49</accession>
<comment type="similarity">
    <text evidence="1">Belongs to the 'phage' integrase family.</text>
</comment>
<sequence>MAEILPVNHFKNRKRYTERKHFIQERSKKISSGYKSDIKQYQVYCSSTAQPEGLESMLDYLYVSIVEQRVKKNTWEKRLSAIKRYLAVTYDVDFESEKAVLKDVSYIRSLYDDEENKTLIRVKGKQRVDKDDLVSLISTLPIREKAIALVNLVTASRPSEMVAIKMRDFDFDDNSVSIYMKKQKAWFDKRLNQLTVKAVKDYKAKYNLNDDDYLVGRVYKNGRYESVKVSTEAYRKFLNRTIGLTAYNLRKTQVSSMHEKGADLVTITKQTGHSSTQTLAEHYLNVSDKTVDKFL</sequence>
<evidence type="ECO:0000313" key="6">
    <source>
        <dbReference type="Proteomes" id="UP000216207"/>
    </source>
</evidence>
<dbReference type="GO" id="GO:0006310">
    <property type="term" value="P:DNA recombination"/>
    <property type="evidence" value="ECO:0007669"/>
    <property type="project" value="UniProtKB-KW"/>
</dbReference>
<name>A0A268NW49_SHOCL</name>
<dbReference type="InterPro" id="IPR050090">
    <property type="entry name" value="Tyrosine_recombinase_XerCD"/>
</dbReference>
<evidence type="ECO:0000256" key="3">
    <source>
        <dbReference type="ARBA" id="ARBA00023172"/>
    </source>
</evidence>
<dbReference type="Gene3D" id="1.10.443.10">
    <property type="entry name" value="Intergrase catalytic core"/>
    <property type="match status" value="1"/>
</dbReference>
<dbReference type="GO" id="GO:0003677">
    <property type="term" value="F:DNA binding"/>
    <property type="evidence" value="ECO:0007669"/>
    <property type="project" value="UniProtKB-KW"/>
</dbReference>